<dbReference type="GO" id="GO:0006260">
    <property type="term" value="P:DNA replication"/>
    <property type="evidence" value="ECO:0007669"/>
    <property type="project" value="InterPro"/>
</dbReference>
<dbReference type="KEGG" id="tio:INP52_05040"/>
<dbReference type="GO" id="GO:0003677">
    <property type="term" value="F:DNA binding"/>
    <property type="evidence" value="ECO:0007669"/>
    <property type="project" value="InterPro"/>
</dbReference>
<dbReference type="EMBL" id="CP063767">
    <property type="protein sequence ID" value="QOY59817.1"/>
    <property type="molecule type" value="Genomic_DNA"/>
</dbReference>
<keyword evidence="2" id="KW-1185">Reference proteome</keyword>
<accession>A0A7S7M6U5</accession>
<evidence type="ECO:0000313" key="2">
    <source>
        <dbReference type="Proteomes" id="UP000593735"/>
    </source>
</evidence>
<dbReference type="Gene3D" id="1.20.272.10">
    <property type="match status" value="1"/>
</dbReference>
<evidence type="ECO:0000313" key="1">
    <source>
        <dbReference type="EMBL" id="QOY59817.1"/>
    </source>
</evidence>
<dbReference type="InterPro" id="IPR008921">
    <property type="entry name" value="DNA_pol3_clamp-load_cplx_C"/>
</dbReference>
<name>A0A7S7M6U5_9ACTN</name>
<dbReference type="SUPFAM" id="SSF48019">
    <property type="entry name" value="post-AAA+ oligomerization domain-like"/>
    <property type="match status" value="1"/>
</dbReference>
<protein>
    <recommendedName>
        <fullName evidence="3">MgsA AAA+ ATPase C-terminal domain-containing protein</fullName>
    </recommendedName>
</protein>
<dbReference type="Proteomes" id="UP000593735">
    <property type="component" value="Chromosome"/>
</dbReference>
<evidence type="ECO:0008006" key="3">
    <source>
        <dbReference type="Google" id="ProtNLM"/>
    </source>
</evidence>
<organism evidence="1 2">
    <name type="scientific">Thermophilibacter immobilis</name>
    <dbReference type="NCBI Taxonomy" id="2779519"/>
    <lineage>
        <taxon>Bacteria</taxon>
        <taxon>Bacillati</taxon>
        <taxon>Actinomycetota</taxon>
        <taxon>Coriobacteriia</taxon>
        <taxon>Coriobacteriales</taxon>
        <taxon>Atopobiaceae</taxon>
        <taxon>Thermophilibacter</taxon>
    </lineage>
</organism>
<dbReference type="RefSeq" id="WP_194369611.1">
    <property type="nucleotide sequence ID" value="NZ_CP063767.1"/>
</dbReference>
<sequence length="202" mass="23341">MEENYSIWEHAYTNHGIEVDEAVSALQKCIRRAREEDAARFAYELYTTSPALLEKVWSRLESISVEDIGFGNLNAAVYVHTLNEMRKNYPYDDPDQPMFFVHAIRILCRSEKDRSSDFLKNIIIKTAAMGQVPEVPDIALDKHTRRGRELGRGSREFYDEGCLVFPQAEVDNDYRARYGKVLEEYSPEKAEPSAFKFIAGRF</sequence>
<reference evidence="1 2" key="1">
    <citation type="submission" date="2020-10" db="EMBL/GenBank/DDBJ databases">
        <title>Olsenella immobilis sp.nov., isolated from the mud in a fermentation cellar used for the production of Chinese strong-flavoured liquor.</title>
        <authorList>
            <person name="Lu L."/>
        </authorList>
    </citation>
    <scope>NUCLEOTIDE SEQUENCE [LARGE SCALE GENOMIC DNA]</scope>
    <source>
        <strain evidence="1 2">LZLJ-2</strain>
    </source>
</reference>
<proteinExistence type="predicted"/>
<gene>
    <name evidence="1" type="ORF">INP52_05040</name>
</gene>
<dbReference type="AlphaFoldDB" id="A0A7S7M6U5"/>